<organism evidence="1">
    <name type="scientific">freshwater sediment metagenome</name>
    <dbReference type="NCBI Taxonomy" id="556182"/>
    <lineage>
        <taxon>unclassified sequences</taxon>
        <taxon>metagenomes</taxon>
        <taxon>ecological metagenomes</taxon>
    </lineage>
</organism>
<evidence type="ECO:0000313" key="1">
    <source>
        <dbReference type="EMBL" id="CAJ0864164.1"/>
    </source>
</evidence>
<sequence>MATKPDFTPEQWRKLLEAPLLVGFAVSAAAPSGLIGTLLESMASADALAAARSDASELVRAVVDDLLTAEGRTAARTGVQRLIEGAELSEVKSRALAHLGEAARIVDAVAPGEAAAFKNWVAQIAACVVGAAAEGGFLDLIGGESVSAAERTALLEIDAALLR</sequence>
<dbReference type="EMBL" id="OY288114">
    <property type="protein sequence ID" value="CAJ0864164.1"/>
    <property type="molecule type" value="Genomic_DNA"/>
</dbReference>
<reference evidence="1" key="1">
    <citation type="submission" date="2023-07" db="EMBL/GenBank/DDBJ databases">
        <authorList>
            <person name="Pelsma A.J. K."/>
        </authorList>
    </citation>
    <scope>NUCLEOTIDE SEQUENCE</scope>
</reference>
<gene>
    <name evidence="1" type="ORF">AMST5_01647</name>
</gene>
<dbReference type="AlphaFoldDB" id="A0AA48LZN2"/>
<name>A0AA48LZN2_9ZZZZ</name>
<proteinExistence type="predicted"/>
<accession>A0AA48LZN2</accession>
<protein>
    <submittedName>
        <fullName evidence="1">Uncharacterized protein</fullName>
    </submittedName>
</protein>